<dbReference type="OrthoDB" id="122438at2759"/>
<gene>
    <name evidence="3" type="primary">PGBD2_4</name>
    <name evidence="3" type="ORF">g.2845</name>
</gene>
<sequence length="176" mass="20721">MKTQIGVDCPFLIKEYNRHMGGVDLLDSHIGRYKIKIKSRKWYMRIFYHLLDMTVVNSWILYKRVCKAKDIAPKFTLAGWRKDLAYTLCKIGEVRPKKGRPSTPLQNKITSTRPQSFRPSKDVRIDQTSHWPIRIDKRGRCKYPNCKGFTNNQCSKCAIYLCNNKSHTCFQSYHNK</sequence>
<reference evidence="3" key="1">
    <citation type="submission" date="2018-04" db="EMBL/GenBank/DDBJ databases">
        <title>Transcriptome assembly of Sipha flava.</title>
        <authorList>
            <person name="Scully E.D."/>
            <person name="Geib S.M."/>
            <person name="Palmer N.A."/>
            <person name="Koch K."/>
            <person name="Bradshaw J."/>
            <person name="Heng-Moss T."/>
            <person name="Sarath G."/>
        </authorList>
    </citation>
    <scope>NUCLEOTIDE SEQUENCE</scope>
</reference>
<accession>A0A2S2QP15</accession>
<feature type="compositionally biased region" description="Polar residues" evidence="1">
    <location>
        <begin position="103"/>
        <end position="118"/>
    </location>
</feature>
<dbReference type="EMBL" id="GGMS01010313">
    <property type="protein sequence ID" value="MBY79516.1"/>
    <property type="molecule type" value="Transcribed_RNA"/>
</dbReference>
<protein>
    <submittedName>
        <fullName evidence="3">PiggyBac transposable element-derived protein 2</fullName>
    </submittedName>
</protein>
<name>A0A2S2QP15_9HEMI</name>
<organism evidence="3">
    <name type="scientific">Sipha flava</name>
    <name type="common">yellow sugarcane aphid</name>
    <dbReference type="NCBI Taxonomy" id="143950"/>
    <lineage>
        <taxon>Eukaryota</taxon>
        <taxon>Metazoa</taxon>
        <taxon>Ecdysozoa</taxon>
        <taxon>Arthropoda</taxon>
        <taxon>Hexapoda</taxon>
        <taxon>Insecta</taxon>
        <taxon>Pterygota</taxon>
        <taxon>Neoptera</taxon>
        <taxon>Paraneoptera</taxon>
        <taxon>Hemiptera</taxon>
        <taxon>Sternorrhyncha</taxon>
        <taxon>Aphidomorpha</taxon>
        <taxon>Aphidoidea</taxon>
        <taxon>Aphididae</taxon>
        <taxon>Sipha</taxon>
    </lineage>
</organism>
<evidence type="ECO:0000256" key="1">
    <source>
        <dbReference type="SAM" id="MobiDB-lite"/>
    </source>
</evidence>
<proteinExistence type="predicted"/>
<feature type="region of interest" description="Disordered" evidence="1">
    <location>
        <begin position="97"/>
        <end position="119"/>
    </location>
</feature>
<dbReference type="PANTHER" id="PTHR47272">
    <property type="entry name" value="DDE_TNP_1_7 DOMAIN-CONTAINING PROTEIN"/>
    <property type="match status" value="1"/>
</dbReference>
<dbReference type="Pfam" id="PF13843">
    <property type="entry name" value="DDE_Tnp_1_7"/>
    <property type="match status" value="1"/>
</dbReference>
<feature type="domain" description="PiggyBac transposable element-derived protein" evidence="2">
    <location>
        <begin position="7"/>
        <end position="59"/>
    </location>
</feature>
<dbReference type="AlphaFoldDB" id="A0A2S2QP15"/>
<evidence type="ECO:0000313" key="3">
    <source>
        <dbReference type="EMBL" id="MBY79516.1"/>
    </source>
</evidence>
<dbReference type="PANTHER" id="PTHR47272:SF1">
    <property type="entry name" value="PIGGYBAC TRANSPOSABLE ELEMENT-DERIVED PROTEIN 3-LIKE"/>
    <property type="match status" value="1"/>
</dbReference>
<evidence type="ECO:0000259" key="2">
    <source>
        <dbReference type="Pfam" id="PF13843"/>
    </source>
</evidence>
<dbReference type="InterPro" id="IPR029526">
    <property type="entry name" value="PGBD"/>
</dbReference>